<dbReference type="eggNOG" id="ENOG502QV54">
    <property type="taxonomic scope" value="Eukaryota"/>
</dbReference>
<reference evidence="3" key="3">
    <citation type="submission" date="2010-09" db="EMBL/GenBank/DDBJ databases">
        <title>Annotation of Gaeumannomyces graminis var. tritici R3-111a-1.</title>
        <authorList>
            <consortium name="The Broad Institute Genome Sequencing Platform"/>
            <person name="Ma L.-J."/>
            <person name="Dead R."/>
            <person name="Young S.K."/>
            <person name="Zeng Q."/>
            <person name="Gargeya S."/>
            <person name="Fitzgerald M."/>
            <person name="Haas B."/>
            <person name="Abouelleil A."/>
            <person name="Alvarado L."/>
            <person name="Arachchi H.M."/>
            <person name="Berlin A."/>
            <person name="Brown A."/>
            <person name="Chapman S.B."/>
            <person name="Chen Z."/>
            <person name="Dunbar C."/>
            <person name="Freedman E."/>
            <person name="Gearin G."/>
            <person name="Gellesch M."/>
            <person name="Goldberg J."/>
            <person name="Griggs A."/>
            <person name="Gujja S."/>
            <person name="Heiman D."/>
            <person name="Howarth C."/>
            <person name="Larson L."/>
            <person name="Lui A."/>
            <person name="MacDonald P.J.P."/>
            <person name="Mehta T."/>
            <person name="Montmayeur A."/>
            <person name="Murphy C."/>
            <person name="Neiman D."/>
            <person name="Pearson M."/>
            <person name="Priest M."/>
            <person name="Roberts A."/>
            <person name="Saif S."/>
            <person name="Shea T."/>
            <person name="Shenoy N."/>
            <person name="Sisk P."/>
            <person name="Stolte C."/>
            <person name="Sykes S."/>
            <person name="Yandava C."/>
            <person name="Wortman J."/>
            <person name="Nusbaum C."/>
            <person name="Birren B."/>
        </authorList>
    </citation>
    <scope>NUCLEOTIDE SEQUENCE</scope>
    <source>
        <strain evidence="3">R3-111a-1</strain>
    </source>
</reference>
<evidence type="ECO:0000313" key="4">
    <source>
        <dbReference type="EnsemblFungi" id="EJT80809"/>
    </source>
</evidence>
<reference evidence="4" key="4">
    <citation type="journal article" date="2015" name="G3 (Bethesda)">
        <title>Genome sequences of three phytopathogenic species of the Magnaporthaceae family of fungi.</title>
        <authorList>
            <person name="Okagaki L.H."/>
            <person name="Nunes C.C."/>
            <person name="Sailsbery J."/>
            <person name="Clay B."/>
            <person name="Brown D."/>
            <person name="John T."/>
            <person name="Oh Y."/>
            <person name="Young N."/>
            <person name="Fitzgerald M."/>
            <person name="Haas B.J."/>
            <person name="Zeng Q."/>
            <person name="Young S."/>
            <person name="Adiconis X."/>
            <person name="Fan L."/>
            <person name="Levin J.Z."/>
            <person name="Mitchell T.K."/>
            <person name="Okubara P.A."/>
            <person name="Farman M.L."/>
            <person name="Kohn L.M."/>
            <person name="Birren B."/>
            <person name="Ma L.-J."/>
            <person name="Dean R.A."/>
        </authorList>
    </citation>
    <scope>NUCLEOTIDE SEQUENCE</scope>
    <source>
        <strain evidence="4">R3-111a-1</strain>
    </source>
</reference>
<dbReference type="FunFam" id="2.160.20.10:FF:000023">
    <property type="entry name" value="Exo-beta-1,3-glucanase Exg0"/>
    <property type="match status" value="1"/>
</dbReference>
<dbReference type="OrthoDB" id="1046782at2759"/>
<dbReference type="GO" id="GO:0004650">
    <property type="term" value="F:polygalacturonase activity"/>
    <property type="evidence" value="ECO:0007669"/>
    <property type="project" value="InterPro"/>
</dbReference>
<dbReference type="Gene3D" id="2.160.20.10">
    <property type="entry name" value="Single-stranded right-handed beta-helix, Pectin lyase-like"/>
    <property type="match status" value="2"/>
</dbReference>
<proteinExistence type="predicted"/>
<evidence type="ECO:0000259" key="2">
    <source>
        <dbReference type="Pfam" id="PF12708"/>
    </source>
</evidence>
<dbReference type="EMBL" id="GL385395">
    <property type="protein sequence ID" value="EJT80809.1"/>
    <property type="molecule type" value="Genomic_DNA"/>
</dbReference>
<dbReference type="InterPro" id="IPR012334">
    <property type="entry name" value="Pectin_lyas_fold"/>
</dbReference>
<evidence type="ECO:0000313" key="5">
    <source>
        <dbReference type="Proteomes" id="UP000006039"/>
    </source>
</evidence>
<dbReference type="FunFam" id="2.160.20.10:FF:000026">
    <property type="entry name" value="Exo-beta-1,3-glucanase Exg0"/>
    <property type="match status" value="1"/>
</dbReference>
<keyword evidence="5" id="KW-1185">Reference proteome</keyword>
<sequence length="772" mass="81496">MRLFGASSLLFALLLWATVEAYWLGDISHQGRAPYAPAGYSVYRNVKDFGARGDGVTDDTAAINAALQSGARCGRGCASTTTTPALVYFPAGTYLISTSLLPPYFTMMVGDASNPPTLKATAGFAGFGLIDGNPYYTSELNWIAVNNFYKQVRNFVIDTTNIAPGTAATGIHWPTSQATSLQNIVFRMPTAPGVVHVGLFIESGSGGFMSDLTFIGGATGASMGNQQYTMRNLVFRNCQTAIIHLWDWGWTYHGLDIRDCGTGIDMSSLTNTGTQNVGSLTLIDSTFTNVPVGIKTAFSASSQPRTAGSVIIENLSLNNVPVAVTASGGATVLQGSAGATTIAAWGQGHQYAPNGPTRWQGAFSPAQRPASLLASGSSRYCARSKPQYESLPASSIMTARSAGALGDGTADDTAALQRALDAAAAQNKVLWLDHGIYRITSTITIPPGSRVAGEALPVIMSSGSAFADMANPRAVVRVGAATGTVGTAELSDFIVATQGAQAGAVLIEWNLASPAGGSPSGMWEVHTRVGGFAGSNLQVAQCLKTPGSSAVNQNCIAAFMGMHVTRGASNLYMENCWIWTADHDIDNQALTQTTIYAGRGLYIESTAGTFWLVGTASEHFVLYNYQFANTRSIFGTQFQTETPYFQPTPTANVPFPAVASFNDPDFSVSCRNGAGKCSAWGVRVLDSQDLLVYGSGQYSFFNNYSTACSDVGAGATCQESIVDLRGSLNNVRFYNLNTIGSRSMVDRNGASLASWADNVNVFPQTIAMFRTN</sequence>
<feature type="chain" id="PRO_5015094109" description="Rhamnogalacturonase A/B/Epimerase-like pectate lyase domain-containing protein" evidence="1">
    <location>
        <begin position="22"/>
        <end position="772"/>
    </location>
</feature>
<reference evidence="5" key="1">
    <citation type="submission" date="2010-07" db="EMBL/GenBank/DDBJ databases">
        <title>The genome sequence of Gaeumannomyces graminis var. tritici strain R3-111a-1.</title>
        <authorList>
            <consortium name="The Broad Institute Genome Sequencing Platform"/>
            <person name="Ma L.-J."/>
            <person name="Dead R."/>
            <person name="Young S."/>
            <person name="Zeng Q."/>
            <person name="Koehrsen M."/>
            <person name="Alvarado L."/>
            <person name="Berlin A."/>
            <person name="Chapman S.B."/>
            <person name="Chen Z."/>
            <person name="Freedman E."/>
            <person name="Gellesch M."/>
            <person name="Goldberg J."/>
            <person name="Griggs A."/>
            <person name="Gujja S."/>
            <person name="Heilman E.R."/>
            <person name="Heiman D."/>
            <person name="Hepburn T."/>
            <person name="Howarth C."/>
            <person name="Jen D."/>
            <person name="Larson L."/>
            <person name="Mehta T."/>
            <person name="Neiman D."/>
            <person name="Pearson M."/>
            <person name="Roberts A."/>
            <person name="Saif S."/>
            <person name="Shea T."/>
            <person name="Shenoy N."/>
            <person name="Sisk P."/>
            <person name="Stolte C."/>
            <person name="Sykes S."/>
            <person name="Walk T."/>
            <person name="White J."/>
            <person name="Yandava C."/>
            <person name="Haas B."/>
            <person name="Nusbaum C."/>
            <person name="Birren B."/>
        </authorList>
    </citation>
    <scope>NUCLEOTIDE SEQUENCE [LARGE SCALE GENOMIC DNA]</scope>
    <source>
        <strain evidence="5">R3-111a-1</strain>
    </source>
</reference>
<dbReference type="InterPro" id="IPR011050">
    <property type="entry name" value="Pectin_lyase_fold/virulence"/>
</dbReference>
<dbReference type="HOGENOM" id="CLU_002540_2_2_1"/>
<dbReference type="VEuPathDB" id="FungiDB:GGTG_00803"/>
<dbReference type="GeneID" id="20341261"/>
<name>J3NHR6_GAET3</name>
<feature type="domain" description="Rhamnogalacturonase A/B/Epimerase-like pectate lyase" evidence="2">
    <location>
        <begin position="43"/>
        <end position="265"/>
    </location>
</feature>
<dbReference type="RefSeq" id="XP_009216818.1">
    <property type="nucleotide sequence ID" value="XM_009218554.1"/>
</dbReference>
<dbReference type="SUPFAM" id="SSF51126">
    <property type="entry name" value="Pectin lyase-like"/>
    <property type="match status" value="2"/>
</dbReference>
<dbReference type="InterPro" id="IPR024535">
    <property type="entry name" value="RHGA/B-epi-like_pectate_lyase"/>
</dbReference>
<organism evidence="3">
    <name type="scientific">Gaeumannomyces tritici (strain R3-111a-1)</name>
    <name type="common">Wheat and barley take-all root rot fungus</name>
    <name type="synonym">Gaeumannomyces graminis var. tritici</name>
    <dbReference type="NCBI Taxonomy" id="644352"/>
    <lineage>
        <taxon>Eukaryota</taxon>
        <taxon>Fungi</taxon>
        <taxon>Dikarya</taxon>
        <taxon>Ascomycota</taxon>
        <taxon>Pezizomycotina</taxon>
        <taxon>Sordariomycetes</taxon>
        <taxon>Sordariomycetidae</taxon>
        <taxon>Magnaporthales</taxon>
        <taxon>Magnaporthaceae</taxon>
        <taxon>Gaeumannomyces</taxon>
    </lineage>
</organism>
<gene>
    <name evidence="4" type="primary">20341261</name>
    <name evidence="3" type="ORF">GGTG_00803</name>
</gene>
<evidence type="ECO:0000256" key="1">
    <source>
        <dbReference type="SAM" id="SignalP"/>
    </source>
</evidence>
<feature type="domain" description="Rhamnogalacturonase A/B/Epimerase-like pectate lyase" evidence="2">
    <location>
        <begin position="399"/>
        <end position="463"/>
    </location>
</feature>
<feature type="signal peptide" evidence="1">
    <location>
        <begin position="1"/>
        <end position="21"/>
    </location>
</feature>
<dbReference type="InterPro" id="IPR039279">
    <property type="entry name" value="QRT3-like"/>
</dbReference>
<reference evidence="3" key="2">
    <citation type="submission" date="2010-07" db="EMBL/GenBank/DDBJ databases">
        <authorList>
            <consortium name="The Broad Institute Genome Sequencing Platform"/>
            <consortium name="Broad Institute Genome Sequencing Center for Infectious Disease"/>
            <person name="Ma L.-J."/>
            <person name="Dead R."/>
            <person name="Young S."/>
            <person name="Zeng Q."/>
            <person name="Koehrsen M."/>
            <person name="Alvarado L."/>
            <person name="Berlin A."/>
            <person name="Chapman S.B."/>
            <person name="Chen Z."/>
            <person name="Freedman E."/>
            <person name="Gellesch M."/>
            <person name="Goldberg J."/>
            <person name="Griggs A."/>
            <person name="Gujja S."/>
            <person name="Heilman E.R."/>
            <person name="Heiman D."/>
            <person name="Hepburn T."/>
            <person name="Howarth C."/>
            <person name="Jen D."/>
            <person name="Larson L."/>
            <person name="Mehta T."/>
            <person name="Neiman D."/>
            <person name="Pearson M."/>
            <person name="Roberts A."/>
            <person name="Saif S."/>
            <person name="Shea T."/>
            <person name="Shenoy N."/>
            <person name="Sisk P."/>
            <person name="Stolte C."/>
            <person name="Sykes S."/>
            <person name="Walk T."/>
            <person name="White J."/>
            <person name="Yandava C."/>
            <person name="Haas B."/>
            <person name="Nusbaum C."/>
            <person name="Birren B."/>
        </authorList>
    </citation>
    <scope>NUCLEOTIDE SEQUENCE</scope>
    <source>
        <strain evidence="3">R3-111a-1</strain>
    </source>
</reference>
<dbReference type="CDD" id="cd23668">
    <property type="entry name" value="GH55_beta13glucanase-like"/>
    <property type="match status" value="1"/>
</dbReference>
<dbReference type="Pfam" id="PF12708">
    <property type="entry name" value="Pect-lyase_RHGA_epim"/>
    <property type="match status" value="2"/>
</dbReference>
<dbReference type="Proteomes" id="UP000006039">
    <property type="component" value="Unassembled WGS sequence"/>
</dbReference>
<dbReference type="STRING" id="644352.J3NHR6"/>
<protein>
    <recommendedName>
        <fullName evidence="2">Rhamnogalacturonase A/B/Epimerase-like pectate lyase domain-containing protein</fullName>
    </recommendedName>
</protein>
<accession>J3NHR6</accession>
<evidence type="ECO:0000313" key="3">
    <source>
        <dbReference type="EMBL" id="EJT80809.1"/>
    </source>
</evidence>
<dbReference type="PANTHER" id="PTHR33928:SF2">
    <property type="entry name" value="PECTATE LYASE SUPERFAMILY PROTEIN DOMAIN-CONTAINING PROTEIN-RELATED"/>
    <property type="match status" value="1"/>
</dbReference>
<dbReference type="PANTHER" id="PTHR33928">
    <property type="entry name" value="POLYGALACTURONASE QRT3"/>
    <property type="match status" value="1"/>
</dbReference>
<keyword evidence="1" id="KW-0732">Signal</keyword>
<dbReference type="AlphaFoldDB" id="J3NHR6"/>
<dbReference type="EnsemblFungi" id="EJT80809">
    <property type="protein sequence ID" value="EJT80809"/>
    <property type="gene ID" value="GGTG_00803"/>
</dbReference>
<reference evidence="4" key="5">
    <citation type="submission" date="2018-04" db="UniProtKB">
        <authorList>
            <consortium name="EnsemblFungi"/>
        </authorList>
    </citation>
    <scope>IDENTIFICATION</scope>
    <source>
        <strain evidence="4">R3-111a-1</strain>
    </source>
</reference>